<dbReference type="OrthoDB" id="432970at2759"/>
<dbReference type="EMBL" id="GL377308">
    <property type="protein sequence ID" value="EFI95814.1"/>
    <property type="molecule type" value="Genomic_DNA"/>
</dbReference>
<sequence>MQCTNTIGPHDQMVRICACGMAYYCSGSCQRMHWHEHREECLENNGPWDLNGEISISDVVFTGDIVSWYISDHKDEIGAQLSKLNLLPKYRGGQPKQAVLHVDLTDLIPPLPTHQINVQAKPASVPGVVMVEVCLRLGNLRATRWMPFIMPLFYFGL</sequence>
<dbReference type="Pfam" id="PF01753">
    <property type="entry name" value="zf-MYND"/>
    <property type="match status" value="1"/>
</dbReference>
<dbReference type="InterPro" id="IPR002893">
    <property type="entry name" value="Znf_MYND"/>
</dbReference>
<dbReference type="HOGENOM" id="CLU_1678947_0_0_1"/>
<dbReference type="Gene3D" id="6.10.140.2220">
    <property type="match status" value="1"/>
</dbReference>
<dbReference type="SUPFAM" id="SSF144232">
    <property type="entry name" value="HIT/MYND zinc finger-like"/>
    <property type="match status" value="1"/>
</dbReference>
<dbReference type="GeneID" id="9592455"/>
<dbReference type="PROSITE" id="PS50865">
    <property type="entry name" value="ZF_MYND_2"/>
    <property type="match status" value="1"/>
</dbReference>
<name>D8QAC5_SCHCM</name>
<keyword evidence="2 4" id="KW-0863">Zinc-finger</keyword>
<dbReference type="GO" id="GO:0008270">
    <property type="term" value="F:zinc ion binding"/>
    <property type="evidence" value="ECO:0007669"/>
    <property type="project" value="UniProtKB-KW"/>
</dbReference>
<keyword evidence="1" id="KW-0479">Metal-binding</keyword>
<evidence type="ECO:0000313" key="6">
    <source>
        <dbReference type="EMBL" id="EFI95814.1"/>
    </source>
</evidence>
<reference evidence="6 7" key="1">
    <citation type="journal article" date="2010" name="Nat. Biotechnol.">
        <title>Genome sequence of the model mushroom Schizophyllum commune.</title>
        <authorList>
            <person name="Ohm R.A."/>
            <person name="de Jong J.F."/>
            <person name="Lugones L.G."/>
            <person name="Aerts A."/>
            <person name="Kothe E."/>
            <person name="Stajich J.E."/>
            <person name="de Vries R.P."/>
            <person name="Record E."/>
            <person name="Levasseur A."/>
            <person name="Baker S.E."/>
            <person name="Bartholomew K.A."/>
            <person name="Coutinho P.M."/>
            <person name="Erdmann S."/>
            <person name="Fowler T.J."/>
            <person name="Gathman A.C."/>
            <person name="Lombard V."/>
            <person name="Henrissat B."/>
            <person name="Knabe N."/>
            <person name="Kuees U."/>
            <person name="Lilly W.W."/>
            <person name="Lindquist E."/>
            <person name="Lucas S."/>
            <person name="Magnuson J.K."/>
            <person name="Piumi F."/>
            <person name="Raudaskoski M."/>
            <person name="Salamov A."/>
            <person name="Schmutz J."/>
            <person name="Schwarze F.W.M.R."/>
            <person name="vanKuyk P.A."/>
            <person name="Horton J.S."/>
            <person name="Grigoriev I.V."/>
            <person name="Woesten H.A.B."/>
        </authorList>
    </citation>
    <scope>NUCLEOTIDE SEQUENCE [LARGE SCALE GENOMIC DNA]</scope>
    <source>
        <strain evidence="7">H4-8 / FGSC 9210</strain>
    </source>
</reference>
<dbReference type="InParanoid" id="D8QAC5"/>
<dbReference type="VEuPathDB" id="FungiDB:SCHCODRAFT_02508948"/>
<evidence type="ECO:0000256" key="4">
    <source>
        <dbReference type="PROSITE-ProRule" id="PRU00134"/>
    </source>
</evidence>
<gene>
    <name evidence="6" type="ORF">SCHCODRAFT_85615</name>
</gene>
<accession>D8QAC5</accession>
<keyword evidence="3" id="KW-0862">Zinc</keyword>
<evidence type="ECO:0000313" key="7">
    <source>
        <dbReference type="Proteomes" id="UP000007431"/>
    </source>
</evidence>
<feature type="domain" description="MYND-type" evidence="5">
    <location>
        <begin position="1"/>
        <end position="41"/>
    </location>
</feature>
<evidence type="ECO:0000256" key="1">
    <source>
        <dbReference type="ARBA" id="ARBA00022723"/>
    </source>
</evidence>
<keyword evidence="7" id="KW-1185">Reference proteome</keyword>
<evidence type="ECO:0000256" key="3">
    <source>
        <dbReference type="ARBA" id="ARBA00022833"/>
    </source>
</evidence>
<dbReference type="AlphaFoldDB" id="D8QAC5"/>
<organism evidence="7">
    <name type="scientific">Schizophyllum commune (strain H4-8 / FGSC 9210)</name>
    <name type="common">Split gill fungus</name>
    <dbReference type="NCBI Taxonomy" id="578458"/>
    <lineage>
        <taxon>Eukaryota</taxon>
        <taxon>Fungi</taxon>
        <taxon>Dikarya</taxon>
        <taxon>Basidiomycota</taxon>
        <taxon>Agaricomycotina</taxon>
        <taxon>Agaricomycetes</taxon>
        <taxon>Agaricomycetidae</taxon>
        <taxon>Agaricales</taxon>
        <taxon>Schizophyllaceae</taxon>
        <taxon>Schizophyllum</taxon>
    </lineage>
</organism>
<protein>
    <submittedName>
        <fullName evidence="6">Expressed protein</fullName>
    </submittedName>
</protein>
<dbReference type="Proteomes" id="UP000007431">
    <property type="component" value="Unassembled WGS sequence"/>
</dbReference>
<evidence type="ECO:0000259" key="5">
    <source>
        <dbReference type="PROSITE" id="PS50865"/>
    </source>
</evidence>
<dbReference type="RefSeq" id="XP_003030717.1">
    <property type="nucleotide sequence ID" value="XM_003030671.1"/>
</dbReference>
<evidence type="ECO:0000256" key="2">
    <source>
        <dbReference type="ARBA" id="ARBA00022771"/>
    </source>
</evidence>
<dbReference type="KEGG" id="scm:SCHCO_02508948"/>
<proteinExistence type="predicted"/>